<dbReference type="GO" id="GO:0006633">
    <property type="term" value="P:fatty acid biosynthetic process"/>
    <property type="evidence" value="ECO:0007669"/>
    <property type="project" value="TreeGrafter"/>
</dbReference>
<comment type="similarity">
    <text evidence="1">Belongs to the ATP-dependent AMP-binding enzyme family.</text>
</comment>
<evidence type="ECO:0000256" key="1">
    <source>
        <dbReference type="ARBA" id="ARBA00006432"/>
    </source>
</evidence>
<dbReference type="InterPro" id="IPR000873">
    <property type="entry name" value="AMP-dep_synth/lig_dom"/>
</dbReference>
<dbReference type="SUPFAM" id="SSF56801">
    <property type="entry name" value="Acetyl-CoA synthetase-like"/>
    <property type="match status" value="1"/>
</dbReference>
<dbReference type="PANTHER" id="PTHR22754:SF32">
    <property type="entry name" value="DISCO-INTERACTING PROTEIN 2"/>
    <property type="match status" value="1"/>
</dbReference>
<dbReference type="Gene3D" id="3.30.300.30">
    <property type="match status" value="1"/>
</dbReference>
<reference evidence="4" key="1">
    <citation type="submission" date="2020-09" db="EMBL/GenBank/DDBJ databases">
        <title>Whole genome shotgun sequence of Streptomyces xanthophaeus NBRC 12829.</title>
        <authorList>
            <person name="Komaki H."/>
            <person name="Tamura T."/>
        </authorList>
    </citation>
    <scope>NUCLEOTIDE SEQUENCE</scope>
    <source>
        <strain evidence="4">NBRC 12829</strain>
    </source>
</reference>
<feature type="compositionally biased region" description="Polar residues" evidence="2">
    <location>
        <begin position="545"/>
        <end position="560"/>
    </location>
</feature>
<dbReference type="Gene3D" id="3.40.50.12780">
    <property type="entry name" value="N-terminal domain of ligase-like"/>
    <property type="match status" value="1"/>
</dbReference>
<proteinExistence type="inferred from homology"/>
<feature type="region of interest" description="Disordered" evidence="2">
    <location>
        <begin position="528"/>
        <end position="560"/>
    </location>
</feature>
<protein>
    <submittedName>
        <fullName evidence="4">Acyl-CoA synthase/polyketide synthase</fullName>
    </submittedName>
</protein>
<evidence type="ECO:0000313" key="4">
    <source>
        <dbReference type="EMBL" id="GHI86204.1"/>
    </source>
</evidence>
<name>A0A919GYE5_9ACTN</name>
<dbReference type="InterPro" id="IPR020845">
    <property type="entry name" value="AMP-binding_CS"/>
</dbReference>
<organism evidence="4 5">
    <name type="scientific">Streptomyces xanthophaeus</name>
    <dbReference type="NCBI Taxonomy" id="67385"/>
    <lineage>
        <taxon>Bacteria</taxon>
        <taxon>Bacillati</taxon>
        <taxon>Actinomycetota</taxon>
        <taxon>Actinomycetes</taxon>
        <taxon>Kitasatosporales</taxon>
        <taxon>Streptomycetaceae</taxon>
        <taxon>Streptomyces</taxon>
    </lineage>
</organism>
<evidence type="ECO:0000256" key="2">
    <source>
        <dbReference type="SAM" id="MobiDB-lite"/>
    </source>
</evidence>
<dbReference type="EMBL" id="BNEE01000006">
    <property type="protein sequence ID" value="GHI86204.1"/>
    <property type="molecule type" value="Genomic_DNA"/>
</dbReference>
<evidence type="ECO:0000259" key="3">
    <source>
        <dbReference type="Pfam" id="PF00501"/>
    </source>
</evidence>
<evidence type="ECO:0000313" key="5">
    <source>
        <dbReference type="Proteomes" id="UP000600026"/>
    </source>
</evidence>
<dbReference type="InterPro" id="IPR042099">
    <property type="entry name" value="ANL_N_sf"/>
</dbReference>
<dbReference type="GO" id="GO:0005886">
    <property type="term" value="C:plasma membrane"/>
    <property type="evidence" value="ECO:0007669"/>
    <property type="project" value="TreeGrafter"/>
</dbReference>
<accession>A0A919GYE5</accession>
<comment type="caution">
    <text evidence="4">The sequence shown here is derived from an EMBL/GenBank/DDBJ whole genome shotgun (WGS) entry which is preliminary data.</text>
</comment>
<keyword evidence="5" id="KW-1185">Reference proteome</keyword>
<dbReference type="RefSeq" id="WP_199921062.1">
    <property type="nucleotide sequence ID" value="NZ_BNEE01000006.1"/>
</dbReference>
<dbReference type="Pfam" id="PF00501">
    <property type="entry name" value="AMP-binding"/>
    <property type="match status" value="1"/>
</dbReference>
<sequence length="560" mass="59377">MTEMVQLWNLLSESVHDATMLHTPSRQEEPVSGPALFSRAERTAGTILEACDGRVPRRAGLLMANGEPWVRGLLALLRLDAAAVPLALPVAFGGADAYAAHIQRIAADASLDALLVDGSLGARIVSRVAAAVPHLPVVDIAEPPPTGIELPAVRGGGRAPAVIQYTSGSTSAPKGVVVTHDNIDAGLDSIGDGTRWGPDDALGQWLPLFHDMGLFTMLASLRYGTKTSLWQPGDFVRRPMQWLGEFAASRSTILPAPNFFYDYLVAAAAKGIPDDLDLSAWRYGGNGSEPVRLSSLEAFQETFAPYGLRPQVVQPNYGLAEATLIVSSGIPLSGYRSLLVDRSSLSVGDRITETTESGPTVRSVVSCGPAVAGVDVRIGDAEGAALDEGTVGEVQIGGAPVTAGYLGLPADQQPFTPDGMLRTGDIGFLHDNELYVIGRMKAMAVVRGQNYYAEDVEEIVKATPGVDRRHCAAFAWDDDGEERMIVIWETKLDQDAAAAVGEAIRARLVEHLGLGAVETVAVSPQSLPFTSSGKVKRSGAADLYRQQTQPLTTASEGRHQ</sequence>
<feature type="domain" description="AMP-dependent synthetase/ligase" evidence="3">
    <location>
        <begin position="34"/>
        <end position="406"/>
    </location>
</feature>
<dbReference type="AlphaFoldDB" id="A0A919GYE5"/>
<dbReference type="PROSITE" id="PS00455">
    <property type="entry name" value="AMP_BINDING"/>
    <property type="match status" value="1"/>
</dbReference>
<dbReference type="InterPro" id="IPR045851">
    <property type="entry name" value="AMP-bd_C_sf"/>
</dbReference>
<gene>
    <name evidence="4" type="ORF">Sxan_35680</name>
</gene>
<dbReference type="PANTHER" id="PTHR22754">
    <property type="entry name" value="DISCO-INTERACTING PROTEIN 2 DIP2 -RELATED"/>
    <property type="match status" value="1"/>
</dbReference>
<dbReference type="Proteomes" id="UP000600026">
    <property type="component" value="Unassembled WGS sequence"/>
</dbReference>
<dbReference type="GO" id="GO:0070566">
    <property type="term" value="F:adenylyltransferase activity"/>
    <property type="evidence" value="ECO:0007669"/>
    <property type="project" value="TreeGrafter"/>
</dbReference>